<evidence type="ECO:0000256" key="1">
    <source>
        <dbReference type="ARBA" id="ARBA00004141"/>
    </source>
</evidence>
<evidence type="ECO:0000256" key="6">
    <source>
        <dbReference type="ARBA" id="ARBA00023065"/>
    </source>
</evidence>
<comment type="subcellular location">
    <subcellularLocation>
        <location evidence="1">Membrane</location>
        <topology evidence="1">Multi-pass membrane protein</topology>
    </subcellularLocation>
</comment>
<feature type="transmembrane region" description="Helical" evidence="10">
    <location>
        <begin position="404"/>
        <end position="427"/>
    </location>
</feature>
<keyword evidence="3 9" id="KW-0812">Transmembrane</keyword>
<keyword evidence="14" id="KW-1185">Reference proteome</keyword>
<dbReference type="GO" id="GO:0015386">
    <property type="term" value="F:potassium:proton antiporter activity"/>
    <property type="evidence" value="ECO:0007669"/>
    <property type="project" value="TreeGrafter"/>
</dbReference>
<dbReference type="NCBIfam" id="TIGR00840">
    <property type="entry name" value="b_cpa1"/>
    <property type="match status" value="1"/>
</dbReference>
<dbReference type="GO" id="GO:0098719">
    <property type="term" value="P:sodium ion import across plasma membrane"/>
    <property type="evidence" value="ECO:0007669"/>
    <property type="project" value="TreeGrafter"/>
</dbReference>
<keyword evidence="6 9" id="KW-0406">Ion transport</keyword>
<evidence type="ECO:0000256" key="9">
    <source>
        <dbReference type="RuleBase" id="RU003722"/>
    </source>
</evidence>
<keyword evidence="5" id="KW-0915">Sodium</keyword>
<keyword evidence="2 9" id="KW-0813">Transport</keyword>
<dbReference type="InterPro" id="IPR004709">
    <property type="entry name" value="NaH_exchanger"/>
</dbReference>
<comment type="similarity">
    <text evidence="9">Belongs to the monovalent cation:proton antiporter 1 (CPA1) transporter (TC 2.A.36) family.</text>
</comment>
<feature type="transmembrane region" description="Helical" evidence="10">
    <location>
        <begin position="302"/>
        <end position="323"/>
    </location>
</feature>
<feature type="transmembrane region" description="Helical" evidence="10">
    <location>
        <begin position="108"/>
        <end position="130"/>
    </location>
</feature>
<feature type="domain" description="Cation/H+ exchanger transmembrane" evidence="11">
    <location>
        <begin position="33"/>
        <end position="428"/>
    </location>
</feature>
<evidence type="ECO:0000259" key="11">
    <source>
        <dbReference type="Pfam" id="PF00999"/>
    </source>
</evidence>
<name>A0A1I7RWC7_BURXY</name>
<evidence type="ECO:0000256" key="2">
    <source>
        <dbReference type="ARBA" id="ARBA00022448"/>
    </source>
</evidence>
<feature type="transmembrane region" description="Helical" evidence="10">
    <location>
        <begin position="79"/>
        <end position="96"/>
    </location>
</feature>
<dbReference type="PANTHER" id="PTHR10110:SF98">
    <property type="entry name" value="SODIUM_HYDROGEN EXCHANGER"/>
    <property type="match status" value="1"/>
</dbReference>
<accession>A0A1I7RWC7</accession>
<dbReference type="EMBL" id="CAJFDI010000002">
    <property type="protein sequence ID" value="CAD5214699.1"/>
    <property type="molecule type" value="Genomic_DNA"/>
</dbReference>
<protein>
    <recommendedName>
        <fullName evidence="9">Sodium/hydrogen exchanger</fullName>
    </recommendedName>
</protein>
<feature type="transmembrane region" description="Helical" evidence="10">
    <location>
        <begin position="49"/>
        <end position="67"/>
    </location>
</feature>
<dbReference type="InterPro" id="IPR006153">
    <property type="entry name" value="Cation/H_exchanger_TM"/>
</dbReference>
<dbReference type="SMR" id="A0A1I7RWC7"/>
<evidence type="ECO:0000256" key="3">
    <source>
        <dbReference type="ARBA" id="ARBA00022692"/>
    </source>
</evidence>
<evidence type="ECO:0000256" key="5">
    <source>
        <dbReference type="ARBA" id="ARBA00023053"/>
    </source>
</evidence>
<dbReference type="GO" id="GO:0005886">
    <property type="term" value="C:plasma membrane"/>
    <property type="evidence" value="ECO:0007669"/>
    <property type="project" value="TreeGrafter"/>
</dbReference>
<feature type="transmembrane region" description="Helical" evidence="10">
    <location>
        <begin position="19"/>
        <end position="37"/>
    </location>
</feature>
<evidence type="ECO:0000313" key="15">
    <source>
        <dbReference type="WBParaSite" id="BXY_0504000.1"/>
    </source>
</evidence>
<dbReference type="InterPro" id="IPR018422">
    <property type="entry name" value="Cation/H_exchanger_CPA1"/>
</dbReference>
<dbReference type="Gene3D" id="6.10.140.1330">
    <property type="match status" value="1"/>
</dbReference>
<dbReference type="Proteomes" id="UP000659654">
    <property type="component" value="Unassembled WGS sequence"/>
</dbReference>
<evidence type="ECO:0000256" key="7">
    <source>
        <dbReference type="ARBA" id="ARBA00023136"/>
    </source>
</evidence>
<evidence type="ECO:0000256" key="4">
    <source>
        <dbReference type="ARBA" id="ARBA00022989"/>
    </source>
</evidence>
<evidence type="ECO:0000256" key="8">
    <source>
        <dbReference type="ARBA" id="ARBA00023201"/>
    </source>
</evidence>
<feature type="transmembrane region" description="Helical" evidence="10">
    <location>
        <begin position="173"/>
        <end position="195"/>
    </location>
</feature>
<dbReference type="GO" id="GO:0015385">
    <property type="term" value="F:sodium:proton antiporter activity"/>
    <property type="evidence" value="ECO:0007669"/>
    <property type="project" value="InterPro"/>
</dbReference>
<organism evidence="13 15">
    <name type="scientific">Bursaphelenchus xylophilus</name>
    <name type="common">Pinewood nematode worm</name>
    <name type="synonym">Aphelenchoides xylophilus</name>
    <dbReference type="NCBI Taxonomy" id="6326"/>
    <lineage>
        <taxon>Eukaryota</taxon>
        <taxon>Metazoa</taxon>
        <taxon>Ecdysozoa</taxon>
        <taxon>Nematoda</taxon>
        <taxon>Chromadorea</taxon>
        <taxon>Rhabditida</taxon>
        <taxon>Tylenchina</taxon>
        <taxon>Tylenchomorpha</taxon>
        <taxon>Aphelenchoidea</taxon>
        <taxon>Aphelenchoididae</taxon>
        <taxon>Bursaphelenchus</taxon>
    </lineage>
</organism>
<feature type="transmembrane region" description="Helical" evidence="10">
    <location>
        <begin position="145"/>
        <end position="164"/>
    </location>
</feature>
<dbReference type="WBParaSite" id="BXY_0504000.1">
    <property type="protein sequence ID" value="BXY_0504000.1"/>
    <property type="gene ID" value="BXY_0504000"/>
</dbReference>
<dbReference type="Proteomes" id="UP000095284">
    <property type="component" value="Unplaced"/>
</dbReference>
<dbReference type="PANTHER" id="PTHR10110">
    <property type="entry name" value="SODIUM/HYDROGEN EXCHANGER"/>
    <property type="match status" value="1"/>
</dbReference>
<evidence type="ECO:0000313" key="14">
    <source>
        <dbReference type="Proteomes" id="UP000659654"/>
    </source>
</evidence>
<evidence type="ECO:0000313" key="12">
    <source>
        <dbReference type="EMBL" id="CAD5214699.1"/>
    </source>
</evidence>
<dbReference type="GO" id="GO:0051453">
    <property type="term" value="P:regulation of intracellular pH"/>
    <property type="evidence" value="ECO:0007669"/>
    <property type="project" value="TreeGrafter"/>
</dbReference>
<keyword evidence="8 9" id="KW-0739">Sodium transport</keyword>
<gene>
    <name evidence="12" type="ORF">BXYJ_LOCUS3660</name>
</gene>
<keyword evidence="4 10" id="KW-1133">Transmembrane helix</keyword>
<feature type="transmembrane region" description="Helical" evidence="10">
    <location>
        <begin position="215"/>
        <end position="241"/>
    </location>
</feature>
<dbReference type="eggNOG" id="KOG1966">
    <property type="taxonomic scope" value="Eukaryota"/>
</dbReference>
<reference evidence="15" key="1">
    <citation type="submission" date="2016-11" db="UniProtKB">
        <authorList>
            <consortium name="WormBaseParasite"/>
        </authorList>
    </citation>
    <scope>IDENTIFICATION</scope>
</reference>
<dbReference type="EMBL" id="CAJFCV020000002">
    <property type="protein sequence ID" value="CAG9095465.1"/>
    <property type="molecule type" value="Genomic_DNA"/>
</dbReference>
<proteinExistence type="inferred from homology"/>
<sequence length="616" mass="68934">MAERETSNLIGFNVDHVQIPLQVVLWLLAASAAKILFHANKKMGEKIPDSALLISLGLLLGLVFRNFNLVSNFTMDSTVFFLYLLPPIVFEAGYFMPNRQLFDNIGSVAMFAIFGTVWNTITIGATLYYGGYLGLYTVKVNWPELFTYAALISAIDPVAVIVVFEELHVNEFLFINVFGEALFNDGVAAVLFQIFNRLTLLGPAKVAEFSFADYFVITSTGCFVAIGGIIFGVVFAFLCALSTKHTQRVKIVGPVFVFLFPYLAYLTAEMFALSAILAICFCGIFMKDYVKGNISVEAAASVKYFVKMLAQASETVVFMFLGLSAVGSPFYFDFYFVLITLVACAVYRALGVVIQCAILNPFLQKKFSFSDQFVMSYGGLRGAVAFGLLSNIPSTLDQNIKDLFKTTTIIVICFTVFVQGTTIRPILNFLQIEKKSSADVKFVERVFDRYFDYTLSGIEDIIDQKGYNTFRSWYERLNSKYLKPFLIKDTDPTLFDPSAILRAYNKVTAGEVLALNQEILDRKRAIKKTIEIDEVSGIENIGFDNDSVASASTTGNRELQQFLHKEENLNAMCSMIERIVSQKLQGYNHISSAVDRRKSTVADIQDDYLHQLKNHL</sequence>
<dbReference type="PRINTS" id="PR01084">
    <property type="entry name" value="NAHEXCHNGR"/>
</dbReference>
<feature type="transmembrane region" description="Helical" evidence="10">
    <location>
        <begin position="335"/>
        <end position="362"/>
    </location>
</feature>
<dbReference type="Proteomes" id="UP000582659">
    <property type="component" value="Unassembled WGS sequence"/>
</dbReference>
<dbReference type="AlphaFoldDB" id="A0A1I7RWC7"/>
<keyword evidence="9" id="KW-0050">Antiport</keyword>
<reference evidence="12" key="2">
    <citation type="submission" date="2020-09" db="EMBL/GenBank/DDBJ databases">
        <authorList>
            <person name="Kikuchi T."/>
        </authorList>
    </citation>
    <scope>NUCLEOTIDE SEQUENCE</scope>
    <source>
        <strain evidence="12">Ka4C1</strain>
    </source>
</reference>
<keyword evidence="7 10" id="KW-0472">Membrane</keyword>
<feature type="transmembrane region" description="Helical" evidence="10">
    <location>
        <begin position="374"/>
        <end position="392"/>
    </location>
</feature>
<dbReference type="Pfam" id="PF00999">
    <property type="entry name" value="Na_H_Exchanger"/>
    <property type="match status" value="1"/>
</dbReference>
<evidence type="ECO:0000313" key="13">
    <source>
        <dbReference type="Proteomes" id="UP000095284"/>
    </source>
</evidence>
<dbReference type="OrthoDB" id="196264at2759"/>
<evidence type="ECO:0000256" key="10">
    <source>
        <dbReference type="SAM" id="Phobius"/>
    </source>
</evidence>